<name>A0A2M8W1H6_9MICO</name>
<feature type="compositionally biased region" description="Basic and acidic residues" evidence="1">
    <location>
        <begin position="364"/>
        <end position="374"/>
    </location>
</feature>
<comment type="caution">
    <text evidence="3">The sequence shown here is derived from an EMBL/GenBank/DDBJ whole genome shotgun (WGS) entry which is preliminary data.</text>
</comment>
<keyword evidence="2" id="KW-1133">Transmembrane helix</keyword>
<feature type="transmembrane region" description="Helical" evidence="2">
    <location>
        <begin position="88"/>
        <end position="111"/>
    </location>
</feature>
<feature type="compositionally biased region" description="Basic and acidic residues" evidence="1">
    <location>
        <begin position="318"/>
        <end position="345"/>
    </location>
</feature>
<feature type="region of interest" description="Disordered" evidence="1">
    <location>
        <begin position="8"/>
        <end position="32"/>
    </location>
</feature>
<dbReference type="EMBL" id="PGTZ01000014">
    <property type="protein sequence ID" value="PJI84765.1"/>
    <property type="molecule type" value="Genomic_DNA"/>
</dbReference>
<gene>
    <name evidence="3" type="ORF">CLV34_3221</name>
</gene>
<evidence type="ECO:0000313" key="3">
    <source>
        <dbReference type="EMBL" id="PJI84765.1"/>
    </source>
</evidence>
<dbReference type="AlphaFoldDB" id="A0A2M8W1H6"/>
<feature type="compositionally biased region" description="Low complexity" evidence="1">
    <location>
        <begin position="394"/>
        <end position="434"/>
    </location>
</feature>
<feature type="region of interest" description="Disordered" evidence="1">
    <location>
        <begin position="301"/>
        <end position="467"/>
    </location>
</feature>
<evidence type="ECO:0000313" key="4">
    <source>
        <dbReference type="Proteomes" id="UP000231586"/>
    </source>
</evidence>
<keyword evidence="2" id="KW-0472">Membrane</keyword>
<feature type="compositionally biased region" description="Low complexity" evidence="1">
    <location>
        <begin position="347"/>
        <end position="356"/>
    </location>
</feature>
<feature type="compositionally biased region" description="Polar residues" evidence="1">
    <location>
        <begin position="454"/>
        <end position="467"/>
    </location>
</feature>
<proteinExistence type="predicted"/>
<keyword evidence="2" id="KW-0812">Transmembrane</keyword>
<organism evidence="3 4">
    <name type="scientific">Luteimicrobium subarcticum</name>
    <dbReference type="NCBI Taxonomy" id="620910"/>
    <lineage>
        <taxon>Bacteria</taxon>
        <taxon>Bacillati</taxon>
        <taxon>Actinomycetota</taxon>
        <taxon>Actinomycetes</taxon>
        <taxon>Micrococcales</taxon>
        <taxon>Luteimicrobium</taxon>
    </lineage>
</organism>
<sequence length="467" mass="48351">MLVLLAEDTSDAPGGGKDHLRDGDRSRRPPDAAVTAVVTAVVKKVWTNVRPLVANEPSDPPGALAWARLAPILVGTPLYGRSRVLHRILGALLVVGGLVAVTLGVASATVWRTSPTVTATTSTVAADSSESSATLLTTAPGVLDLVDDTVALTATSPNGGDVVVAVGRTADVAGWVGSDPLVTVDGLTTWDRLSTSASTGAPARASSAAAPDPRGSDMWLQEVEGTGSASLRMSDVPAGTTVLVAGVGDDAELPTLALTWDRTVTTPYLWPLVLVGLVLVVAGAVVLAVGRARVRSRRARAAVRRPSDAPQGATATMTRRELREHADRIQREGGKGKGRRPDPAPERAPVAEAPAETVAIQVPEETRGAADAWRRRWNVPARIPPTGTEDLPDVAPQPVAAPVRTTVPQPPARTRASVRAAQTTAQTPAPQQPTRGAGHAPAPTVVWSPLRPDPQSTPNDTQDGGRA</sequence>
<reference evidence="3 4" key="1">
    <citation type="submission" date="2017-11" db="EMBL/GenBank/DDBJ databases">
        <title>Genomic Encyclopedia of Archaeal and Bacterial Type Strains, Phase II (KMG-II): From Individual Species to Whole Genera.</title>
        <authorList>
            <person name="Goeker M."/>
        </authorList>
    </citation>
    <scope>NUCLEOTIDE SEQUENCE [LARGE SCALE GENOMIC DNA]</scope>
    <source>
        <strain evidence="3 4">DSM 22413</strain>
    </source>
</reference>
<feature type="transmembrane region" description="Helical" evidence="2">
    <location>
        <begin position="268"/>
        <end position="290"/>
    </location>
</feature>
<accession>A0A2M8W1H6</accession>
<feature type="region of interest" description="Disordered" evidence="1">
    <location>
        <begin position="195"/>
        <end position="215"/>
    </location>
</feature>
<protein>
    <submittedName>
        <fullName evidence="3">Uncharacterized protein</fullName>
    </submittedName>
</protein>
<dbReference type="Proteomes" id="UP000231586">
    <property type="component" value="Unassembled WGS sequence"/>
</dbReference>
<keyword evidence="4" id="KW-1185">Reference proteome</keyword>
<evidence type="ECO:0000256" key="2">
    <source>
        <dbReference type="SAM" id="Phobius"/>
    </source>
</evidence>
<evidence type="ECO:0000256" key="1">
    <source>
        <dbReference type="SAM" id="MobiDB-lite"/>
    </source>
</evidence>
<feature type="compositionally biased region" description="Basic and acidic residues" evidence="1">
    <location>
        <begin position="16"/>
        <end position="30"/>
    </location>
</feature>